<dbReference type="Gene3D" id="1.10.287.70">
    <property type="match status" value="1"/>
</dbReference>
<organism evidence="14 15">
    <name type="scientific">Oedothorax gibbosus</name>
    <dbReference type="NCBI Taxonomy" id="931172"/>
    <lineage>
        <taxon>Eukaryota</taxon>
        <taxon>Metazoa</taxon>
        <taxon>Ecdysozoa</taxon>
        <taxon>Arthropoda</taxon>
        <taxon>Chelicerata</taxon>
        <taxon>Arachnida</taxon>
        <taxon>Araneae</taxon>
        <taxon>Araneomorphae</taxon>
        <taxon>Entelegynae</taxon>
        <taxon>Araneoidea</taxon>
        <taxon>Linyphiidae</taxon>
        <taxon>Erigoninae</taxon>
        <taxon>Oedothorax</taxon>
    </lineage>
</organism>
<dbReference type="Gene3D" id="3.40.190.10">
    <property type="entry name" value="Periplasmic binding protein-like II"/>
    <property type="match status" value="1"/>
</dbReference>
<evidence type="ECO:0000256" key="11">
    <source>
        <dbReference type="ARBA" id="ARBA00023303"/>
    </source>
</evidence>
<sequence>MKFPESLRIAVKPLHQLIELEESGHGSLRLKSGVDANLIKDLSQRMGFNYEIYTPEDGEWGTRKSDGNWTGTLGMLDRGEVDMAVSSLIITEERFNGFTFIPYSTFQFGFVTNRPQFGRPSPKFASPFQMEVWIACLVSFAIVVHMLWITSTKSSSIGRALMTTLGIFLNQDSTTESSLSAEKNFRERNSSDNKYVRGRISPETLSCDISPSSYRAIRGRSVFANNAIQGCWMVATMFLTYSYSAVLLSNLTLPVQDEGIRTVEELSDAILNHGYKFLYPEGSATPELISRNSKLQDVAEKLTKNKWTFKLDNGGHPQKFDTKSAVFGPKIVLQMNYGVQLSTTKVMSSDTIAVVSVGLAVGKHFCCTRKLQRYLNLVVESGLYSEYIQRTQYKTSYELAIDLEDNKTTPLSINDLYYTFMFVAVSMGVSFLVLLMEILSRIPAFKNKKPSFS</sequence>
<dbReference type="GO" id="GO:0005886">
    <property type="term" value="C:plasma membrane"/>
    <property type="evidence" value="ECO:0007669"/>
    <property type="project" value="UniProtKB-SubCell"/>
</dbReference>
<evidence type="ECO:0000256" key="1">
    <source>
        <dbReference type="ARBA" id="ARBA00004651"/>
    </source>
</evidence>
<keyword evidence="2" id="KW-0813">Transport</keyword>
<evidence type="ECO:0000313" key="14">
    <source>
        <dbReference type="EMBL" id="KAG8193266.1"/>
    </source>
</evidence>
<feature type="transmembrane region" description="Helical" evidence="12">
    <location>
        <begin position="132"/>
        <end position="149"/>
    </location>
</feature>
<evidence type="ECO:0000256" key="10">
    <source>
        <dbReference type="ARBA" id="ARBA00023286"/>
    </source>
</evidence>
<feature type="domain" description="Ionotropic glutamate receptor L-glutamate and glycine-binding" evidence="13">
    <location>
        <begin position="16"/>
        <end position="78"/>
    </location>
</feature>
<evidence type="ECO:0000256" key="8">
    <source>
        <dbReference type="ARBA" id="ARBA00023170"/>
    </source>
</evidence>
<keyword evidence="11" id="KW-0407">Ion channel</keyword>
<dbReference type="InterPro" id="IPR019594">
    <property type="entry name" value="Glu/Gly-bd"/>
</dbReference>
<dbReference type="GO" id="GO:0015276">
    <property type="term" value="F:ligand-gated monoatomic ion channel activity"/>
    <property type="evidence" value="ECO:0007669"/>
    <property type="project" value="InterPro"/>
</dbReference>
<dbReference type="SUPFAM" id="SSF53850">
    <property type="entry name" value="Periplasmic binding protein-like II"/>
    <property type="match status" value="1"/>
</dbReference>
<keyword evidence="7 12" id="KW-0472">Membrane</keyword>
<evidence type="ECO:0000313" key="15">
    <source>
        <dbReference type="Proteomes" id="UP000827092"/>
    </source>
</evidence>
<dbReference type="PANTHER" id="PTHR42643">
    <property type="entry name" value="IONOTROPIC RECEPTOR 20A-RELATED"/>
    <property type="match status" value="1"/>
</dbReference>
<keyword evidence="10" id="KW-1071">Ligand-gated ion channel</keyword>
<keyword evidence="3" id="KW-1003">Cell membrane</keyword>
<evidence type="ECO:0000256" key="3">
    <source>
        <dbReference type="ARBA" id="ARBA00022475"/>
    </source>
</evidence>
<reference evidence="14 15" key="1">
    <citation type="journal article" date="2022" name="Nat. Ecol. Evol.">
        <title>A masculinizing supergene underlies an exaggerated male reproductive morph in a spider.</title>
        <authorList>
            <person name="Hendrickx F."/>
            <person name="De Corte Z."/>
            <person name="Sonet G."/>
            <person name="Van Belleghem S.M."/>
            <person name="Kostlbacher S."/>
            <person name="Vangestel C."/>
        </authorList>
    </citation>
    <scope>NUCLEOTIDE SEQUENCE [LARGE SCALE GENOMIC DNA]</scope>
    <source>
        <strain evidence="14">W744_W776</strain>
    </source>
</reference>
<evidence type="ECO:0000259" key="13">
    <source>
        <dbReference type="SMART" id="SM00918"/>
    </source>
</evidence>
<evidence type="ECO:0000256" key="4">
    <source>
        <dbReference type="ARBA" id="ARBA00022692"/>
    </source>
</evidence>
<dbReference type="EMBL" id="JAFNEN010000126">
    <property type="protein sequence ID" value="KAG8193266.1"/>
    <property type="molecule type" value="Genomic_DNA"/>
</dbReference>
<evidence type="ECO:0000256" key="2">
    <source>
        <dbReference type="ARBA" id="ARBA00022448"/>
    </source>
</evidence>
<keyword evidence="8" id="KW-0675">Receptor</keyword>
<dbReference type="InterPro" id="IPR052192">
    <property type="entry name" value="Insect_Ionotropic_Sensory_Rcpt"/>
</dbReference>
<evidence type="ECO:0000256" key="7">
    <source>
        <dbReference type="ARBA" id="ARBA00023136"/>
    </source>
</evidence>
<keyword evidence="4 12" id="KW-0812">Transmembrane</keyword>
<keyword evidence="9" id="KW-0325">Glycoprotein</keyword>
<evidence type="ECO:0000256" key="9">
    <source>
        <dbReference type="ARBA" id="ARBA00023180"/>
    </source>
</evidence>
<dbReference type="Proteomes" id="UP000827092">
    <property type="component" value="Unassembled WGS sequence"/>
</dbReference>
<comment type="subcellular location">
    <subcellularLocation>
        <location evidence="1">Cell membrane</location>
        <topology evidence="1">Multi-pass membrane protein</topology>
    </subcellularLocation>
</comment>
<dbReference type="AlphaFoldDB" id="A0AAV6VAD6"/>
<accession>A0AAV6VAD6</accession>
<dbReference type="PANTHER" id="PTHR42643:SF24">
    <property type="entry name" value="IONOTROPIC RECEPTOR 60A"/>
    <property type="match status" value="1"/>
</dbReference>
<dbReference type="SMART" id="SM00918">
    <property type="entry name" value="Lig_chan-Glu_bd"/>
    <property type="match status" value="1"/>
</dbReference>
<feature type="transmembrane region" description="Helical" evidence="12">
    <location>
        <begin position="416"/>
        <end position="439"/>
    </location>
</feature>
<keyword evidence="15" id="KW-1185">Reference proteome</keyword>
<evidence type="ECO:0000256" key="5">
    <source>
        <dbReference type="ARBA" id="ARBA00022989"/>
    </source>
</evidence>
<keyword evidence="5 12" id="KW-1133">Transmembrane helix</keyword>
<evidence type="ECO:0000256" key="12">
    <source>
        <dbReference type="SAM" id="Phobius"/>
    </source>
</evidence>
<protein>
    <recommendedName>
        <fullName evidence="13">Ionotropic glutamate receptor L-glutamate and glycine-binding domain-containing protein</fullName>
    </recommendedName>
</protein>
<keyword evidence="6" id="KW-0406">Ion transport</keyword>
<dbReference type="Pfam" id="PF10613">
    <property type="entry name" value="Lig_chan-Glu_bd"/>
    <property type="match status" value="1"/>
</dbReference>
<comment type="caution">
    <text evidence="14">The sequence shown here is derived from an EMBL/GenBank/DDBJ whole genome shotgun (WGS) entry which is preliminary data.</text>
</comment>
<gene>
    <name evidence="14" type="ORF">JTE90_027010</name>
</gene>
<evidence type="ECO:0000256" key="6">
    <source>
        <dbReference type="ARBA" id="ARBA00023065"/>
    </source>
</evidence>
<name>A0AAV6VAD6_9ARAC</name>
<proteinExistence type="predicted"/>